<dbReference type="RefSeq" id="WP_145241581.1">
    <property type="nucleotide sequence ID" value="NZ_CP036273.1"/>
</dbReference>
<keyword evidence="5" id="KW-1185">Reference proteome</keyword>
<evidence type="ECO:0000256" key="2">
    <source>
        <dbReference type="SAM" id="MobiDB-lite"/>
    </source>
</evidence>
<sequence>MIPQRVKLSGFLSYKDEQEVRFDGSPLWMLSGTNGSGKSSIFDGVTFALFGHHRGGSTGATELVNKESNTLAVEFDFTVEKQLYRIKRTVRRRTSGVAGTQQVYRAVPPTSLTQTGATREVEWEPIADTQLKAKFDAWVRDTIGLDYETFTSSVLLLQGKSEKLLDSTPAGRASVLARIVDLERYQKLHGRADDKRRELKARLESLAGQLEHLRAVPDEELAAARDRIALAEEARSAAQERIDSLVTVELQARNWADKTKTLAAARAKLDQSEALLGSAVKVEREFARLRELRDVLPAVGVIVTERGRVGESERKSQRLSAERDGVADERRKAENALDQTRKKVLALKKSQAESEAKQQSLNGRLRELAGVLEKVRQAEDAEAEATRLADELARYPADPDAAVRLAQERVDALGVVSQVVPLLTRLLAERTELIQVAHREADARADEVRLKAEGVKLRAELDATAAELQKVRAERERLDGAAAEARALAQQARALADEFKELTGAKTCRACGQDLTPAHFESERKKRDLDAAVAERKAAAAAAAAAAAREKETTLTTREAETRGRVDELRDKYKTAAGDAKQAAAEAARLRESCSNTYYPLPPAYKQKIGPSQPTDWAATTYPDRVAVTALEQEAKGADGAKRELRAAQDNANAARTVRAKLDSARERLAAVRASLPAGDPAALRAEHATAQGEEQAVGNHLKGVKVSITAAEAETERFARQLSAAENDLTALAGSLQTEEVTRKHSQEAIERALKHLPAEWRKPATDAGMAERARWTDELEALTAADTEGKFTKLQAARGGLDSLRAEITTLDAEANTFPPEARRNPDEVKAEVAAARSAADAAARDLLTAQRDHAGLEDLRRRRGDLADQHKDADLSHARYKALAELLGRDRLQRHLVRKAERQIVDYGNAVLDRLSGGQLFLKLVGTEDGTGADKALDLECANRVTGGSPINVAFLSGSQRFRVAVALALGIGQYAGRQHRPIESVIIDEGFGCLDRAGRQVMIQELQNLRGHLHCILLVSHQEEFADAFPDGYRFELQDGATRVTRLAR</sequence>
<evidence type="ECO:0000256" key="1">
    <source>
        <dbReference type="SAM" id="Coils"/>
    </source>
</evidence>
<feature type="coiled-coil region" evidence="1">
    <location>
        <begin position="628"/>
        <end position="658"/>
    </location>
</feature>
<dbReference type="PANTHER" id="PTHR32114:SF2">
    <property type="entry name" value="ABC TRANSPORTER ABCH.3"/>
    <property type="match status" value="1"/>
</dbReference>
<dbReference type="OrthoDB" id="9795626at2"/>
<feature type="region of interest" description="Disordered" evidence="2">
    <location>
        <begin position="312"/>
        <end position="335"/>
    </location>
</feature>
<name>A0A517XX80_9BACT</name>
<organism evidence="4 5">
    <name type="scientific">Urbifossiella limnaea</name>
    <dbReference type="NCBI Taxonomy" id="2528023"/>
    <lineage>
        <taxon>Bacteria</taxon>
        <taxon>Pseudomonadati</taxon>
        <taxon>Planctomycetota</taxon>
        <taxon>Planctomycetia</taxon>
        <taxon>Gemmatales</taxon>
        <taxon>Gemmataceae</taxon>
        <taxon>Urbifossiella</taxon>
    </lineage>
</organism>
<dbReference type="Gene3D" id="3.40.50.300">
    <property type="entry name" value="P-loop containing nucleotide triphosphate hydrolases"/>
    <property type="match status" value="2"/>
</dbReference>
<reference evidence="4 5" key="1">
    <citation type="submission" date="2019-02" db="EMBL/GenBank/DDBJ databases">
        <title>Deep-cultivation of Planctomycetes and their phenomic and genomic characterization uncovers novel biology.</title>
        <authorList>
            <person name="Wiegand S."/>
            <person name="Jogler M."/>
            <person name="Boedeker C."/>
            <person name="Pinto D."/>
            <person name="Vollmers J."/>
            <person name="Rivas-Marin E."/>
            <person name="Kohn T."/>
            <person name="Peeters S.H."/>
            <person name="Heuer A."/>
            <person name="Rast P."/>
            <person name="Oberbeckmann S."/>
            <person name="Bunk B."/>
            <person name="Jeske O."/>
            <person name="Meyerdierks A."/>
            <person name="Storesund J.E."/>
            <person name="Kallscheuer N."/>
            <person name="Luecker S."/>
            <person name="Lage O.M."/>
            <person name="Pohl T."/>
            <person name="Merkel B.J."/>
            <person name="Hornburger P."/>
            <person name="Mueller R.-W."/>
            <person name="Bruemmer F."/>
            <person name="Labrenz M."/>
            <person name="Spormann A.M."/>
            <person name="Op den Camp H."/>
            <person name="Overmann J."/>
            <person name="Amann R."/>
            <person name="Jetten M.S.M."/>
            <person name="Mascher T."/>
            <person name="Medema M.H."/>
            <person name="Devos D.P."/>
            <person name="Kaster A.-K."/>
            <person name="Ovreas L."/>
            <person name="Rohde M."/>
            <person name="Galperin M.Y."/>
            <person name="Jogler C."/>
        </authorList>
    </citation>
    <scope>NUCLEOTIDE SEQUENCE [LARGE SCALE GENOMIC DNA]</scope>
    <source>
        <strain evidence="4 5">ETA_A1</strain>
    </source>
</reference>
<dbReference type="InterPro" id="IPR027417">
    <property type="entry name" value="P-loop_NTPase"/>
</dbReference>
<dbReference type="InterPro" id="IPR038729">
    <property type="entry name" value="Rad50/SbcC_AAA"/>
</dbReference>
<gene>
    <name evidence="4" type="primary">sbcC</name>
    <name evidence="4" type="ORF">ETAA1_40950</name>
</gene>
<evidence type="ECO:0000259" key="3">
    <source>
        <dbReference type="Pfam" id="PF13476"/>
    </source>
</evidence>
<accession>A0A517XX80</accession>
<dbReference type="Pfam" id="PF13476">
    <property type="entry name" value="AAA_23"/>
    <property type="match status" value="1"/>
</dbReference>
<feature type="coiled-coil region" evidence="1">
    <location>
        <begin position="182"/>
        <end position="241"/>
    </location>
</feature>
<protein>
    <submittedName>
        <fullName evidence="4">Nuclease SbcCD subunit C</fullName>
    </submittedName>
</protein>
<dbReference type="GO" id="GO:0016887">
    <property type="term" value="F:ATP hydrolysis activity"/>
    <property type="evidence" value="ECO:0007669"/>
    <property type="project" value="InterPro"/>
</dbReference>
<dbReference type="PANTHER" id="PTHR32114">
    <property type="entry name" value="ABC TRANSPORTER ABCH.3"/>
    <property type="match status" value="1"/>
</dbReference>
<dbReference type="GO" id="GO:0006302">
    <property type="term" value="P:double-strand break repair"/>
    <property type="evidence" value="ECO:0007669"/>
    <property type="project" value="InterPro"/>
</dbReference>
<dbReference type="Proteomes" id="UP000319576">
    <property type="component" value="Chromosome"/>
</dbReference>
<evidence type="ECO:0000313" key="5">
    <source>
        <dbReference type="Proteomes" id="UP000319576"/>
    </source>
</evidence>
<evidence type="ECO:0000313" key="4">
    <source>
        <dbReference type="EMBL" id="QDU22119.1"/>
    </source>
</evidence>
<dbReference type="AlphaFoldDB" id="A0A517XX80"/>
<feature type="coiled-coil region" evidence="1">
    <location>
        <begin position="456"/>
        <end position="502"/>
    </location>
</feature>
<proteinExistence type="predicted"/>
<feature type="domain" description="Rad50/SbcC-type AAA" evidence="3">
    <location>
        <begin position="5"/>
        <end position="211"/>
    </location>
</feature>
<dbReference type="KEGG" id="uli:ETAA1_40950"/>
<dbReference type="EMBL" id="CP036273">
    <property type="protein sequence ID" value="QDU22119.1"/>
    <property type="molecule type" value="Genomic_DNA"/>
</dbReference>
<dbReference type="SUPFAM" id="SSF52540">
    <property type="entry name" value="P-loop containing nucleoside triphosphate hydrolases"/>
    <property type="match status" value="1"/>
</dbReference>
<keyword evidence="1" id="KW-0175">Coiled coil</keyword>